<feature type="domain" description="Ig-like" evidence="12">
    <location>
        <begin position="346"/>
        <end position="434"/>
    </location>
</feature>
<dbReference type="InterPro" id="IPR003598">
    <property type="entry name" value="Ig_sub2"/>
</dbReference>
<keyword evidence="4" id="KW-0130">Cell adhesion</keyword>
<dbReference type="Pfam" id="PF07679">
    <property type="entry name" value="I-set"/>
    <property type="match status" value="1"/>
</dbReference>
<sequence length="572" mass="63873">MKRMLMPPSHALITIFLVLLKDINCEYTINMQKHVTVQKGLCVHIPCHFTVPKGEILSPTATGIWSTYRTKLVSSADSKKTRFTLTGEVSKGDCSLLINEAKLEDTGTYKFRLEDTLSYTYNSIQPNIKVTDLWNISKKEPYISPNRSMAAGEEVMLTCTAPEWCTGIAPVFTWKGSIRITETRTNALLHPYTSTYMSNITFTPSQQDHNTSLICTVTYGQVSAITSIILDVEYPPSMNITMPGYERLLTQENKSVTVIEGESLNIWCTVTSNPMANVTWSTEDGLILSTTINKSLTLALRNISLSNAATYRCLAWNSHGNTNDSITLSLEYPPKEATICIYKSNPDGLLDCYFEENSFEEVEEGTSLSLLCTAKSNPTSNVSWIRHGQTNIQNISAKQLLNVTQMGVGSTEVYICWAENKYGQANRSITIKVTSATKQQQKPPGIMSALFVVPPLVIVLLLISAFIMIRNKRRKQLLHNDKKQTTSTPVNDCDAHKTYEEIPQGSSSPTDNTDLEIAPKDENLSEDGAPIYINYGEDLQYACIHFSHLKPNDSPEKEEVEYSEIQCKSQIL</sequence>
<dbReference type="CDD" id="cd00096">
    <property type="entry name" value="Ig"/>
    <property type="match status" value="1"/>
</dbReference>
<dbReference type="SUPFAM" id="SSF48726">
    <property type="entry name" value="Immunoglobulin"/>
    <property type="match status" value="4"/>
</dbReference>
<dbReference type="GO" id="GO:0030246">
    <property type="term" value="F:carbohydrate binding"/>
    <property type="evidence" value="ECO:0007669"/>
    <property type="project" value="UniProtKB-KW"/>
</dbReference>
<protein>
    <recommendedName>
        <fullName evidence="12">Ig-like domain-containing protein</fullName>
    </recommendedName>
</protein>
<gene>
    <name evidence="13" type="ORF">XELAEV_18036306mg</name>
</gene>
<keyword evidence="7" id="KW-1015">Disulfide bond</keyword>
<feature type="chain" id="PRO_5037169612" description="Ig-like domain-containing protein" evidence="11">
    <location>
        <begin position="26"/>
        <end position="572"/>
    </location>
</feature>
<dbReference type="SMART" id="SM00409">
    <property type="entry name" value="IG"/>
    <property type="match status" value="4"/>
</dbReference>
<evidence type="ECO:0000256" key="7">
    <source>
        <dbReference type="ARBA" id="ARBA00023157"/>
    </source>
</evidence>
<dbReference type="SMART" id="SM00408">
    <property type="entry name" value="IGc2"/>
    <property type="match status" value="2"/>
</dbReference>
<feature type="signal peptide" evidence="11">
    <location>
        <begin position="1"/>
        <end position="25"/>
    </location>
</feature>
<feature type="region of interest" description="Disordered" evidence="9">
    <location>
        <begin position="480"/>
        <end position="521"/>
    </location>
</feature>
<evidence type="ECO:0000256" key="6">
    <source>
        <dbReference type="ARBA" id="ARBA00023136"/>
    </source>
</evidence>
<evidence type="ECO:0000256" key="5">
    <source>
        <dbReference type="ARBA" id="ARBA00022989"/>
    </source>
</evidence>
<feature type="domain" description="Ig-like" evidence="12">
    <location>
        <begin position="126"/>
        <end position="226"/>
    </location>
</feature>
<reference evidence="14" key="1">
    <citation type="journal article" date="2016" name="Nature">
        <title>Genome evolution in the allotetraploid frog Xenopus laevis.</title>
        <authorList>
            <person name="Session A.M."/>
            <person name="Uno Y."/>
            <person name="Kwon T."/>
            <person name="Chapman J.A."/>
            <person name="Toyoda A."/>
            <person name="Takahashi S."/>
            <person name="Fukui A."/>
            <person name="Hikosaka A."/>
            <person name="Suzuki A."/>
            <person name="Kondo M."/>
            <person name="van Heeringen S.J."/>
            <person name="Quigley I."/>
            <person name="Heinz S."/>
            <person name="Ogino H."/>
            <person name="Ochi H."/>
            <person name="Hellsten U."/>
            <person name="Lyons J.B."/>
            <person name="Simakov O."/>
            <person name="Putnam N."/>
            <person name="Stites J."/>
            <person name="Kuroki Y."/>
            <person name="Tanaka T."/>
            <person name="Michiue T."/>
            <person name="Watanabe M."/>
            <person name="Bogdanovic O."/>
            <person name="Lister R."/>
            <person name="Georgiou G."/>
            <person name="Paranjpe S.S."/>
            <person name="van Kruijsbergen I."/>
            <person name="Shu S."/>
            <person name="Carlson J."/>
            <person name="Kinoshita T."/>
            <person name="Ohta Y."/>
            <person name="Mawaribuchi S."/>
            <person name="Jenkins J."/>
            <person name="Grimwood J."/>
            <person name="Schmutz J."/>
            <person name="Mitros T."/>
            <person name="Mozaffari S.V."/>
            <person name="Suzuki Y."/>
            <person name="Haramoto Y."/>
            <person name="Yamamoto T.S."/>
            <person name="Takagi C."/>
            <person name="Heald R."/>
            <person name="Miller K."/>
            <person name="Haudenschild C."/>
            <person name="Kitzman J."/>
            <person name="Nakayama T."/>
            <person name="Izutsu Y."/>
            <person name="Robert J."/>
            <person name="Fortriede J."/>
            <person name="Burns K."/>
            <person name="Lotay V."/>
            <person name="Karimi K."/>
            <person name="Yasuoka Y."/>
            <person name="Dichmann D.S."/>
            <person name="Flajnik M.F."/>
            <person name="Houston D.W."/>
            <person name="Shendure J."/>
            <person name="DuPasquier L."/>
            <person name="Vize P.D."/>
            <person name="Zorn A.M."/>
            <person name="Ito M."/>
            <person name="Marcotte E.M."/>
            <person name="Wallingford J.B."/>
            <person name="Ito Y."/>
            <person name="Asashima M."/>
            <person name="Ueno N."/>
            <person name="Matsuda Y."/>
            <person name="Veenstra G.J."/>
            <person name="Fujiyama A."/>
            <person name="Harland R.M."/>
            <person name="Taira M."/>
            <person name="Rokhsar D.S."/>
        </authorList>
    </citation>
    <scope>NUCLEOTIDE SEQUENCE [LARGE SCALE GENOMIC DNA]</scope>
    <source>
        <strain evidence="14">J</strain>
    </source>
</reference>
<dbReference type="InterPro" id="IPR013098">
    <property type="entry name" value="Ig_I-set"/>
</dbReference>
<dbReference type="InterPro" id="IPR036179">
    <property type="entry name" value="Ig-like_dom_sf"/>
</dbReference>
<dbReference type="PANTHER" id="PTHR12035:SF125">
    <property type="entry name" value="SIALIC ACID-BINDING IG-LIKE LECTIN 5"/>
    <property type="match status" value="1"/>
</dbReference>
<evidence type="ECO:0000256" key="10">
    <source>
        <dbReference type="SAM" id="Phobius"/>
    </source>
</evidence>
<name>A0A974HCV2_XENLA</name>
<accession>A0A974HCV2</accession>
<feature type="domain" description="Ig-like" evidence="12">
    <location>
        <begin position="236"/>
        <end position="329"/>
    </location>
</feature>
<dbReference type="Proteomes" id="UP000694892">
    <property type="component" value="Chromosome 7L"/>
</dbReference>
<dbReference type="EMBL" id="CM004478">
    <property type="protein sequence ID" value="OCT73324.1"/>
    <property type="molecule type" value="Genomic_DNA"/>
</dbReference>
<dbReference type="InterPro" id="IPR007110">
    <property type="entry name" value="Ig-like_dom"/>
</dbReference>
<organism evidence="13 14">
    <name type="scientific">Xenopus laevis</name>
    <name type="common">African clawed frog</name>
    <dbReference type="NCBI Taxonomy" id="8355"/>
    <lineage>
        <taxon>Eukaryota</taxon>
        <taxon>Metazoa</taxon>
        <taxon>Chordata</taxon>
        <taxon>Craniata</taxon>
        <taxon>Vertebrata</taxon>
        <taxon>Euteleostomi</taxon>
        <taxon>Amphibia</taxon>
        <taxon>Batrachia</taxon>
        <taxon>Anura</taxon>
        <taxon>Pipoidea</taxon>
        <taxon>Pipidae</taxon>
        <taxon>Xenopodinae</taxon>
        <taxon>Xenopus</taxon>
        <taxon>Xenopus</taxon>
    </lineage>
</organism>
<dbReference type="InterPro" id="IPR051036">
    <property type="entry name" value="SIGLEC"/>
</dbReference>
<evidence type="ECO:0000256" key="1">
    <source>
        <dbReference type="ARBA" id="ARBA00004479"/>
    </source>
</evidence>
<dbReference type="PANTHER" id="PTHR12035">
    <property type="entry name" value="SIALIC ACID BINDING IMMUNOGLOBULIN-LIKE LECTIN"/>
    <property type="match status" value="1"/>
</dbReference>
<proteinExistence type="inferred from homology"/>
<dbReference type="Pfam" id="PF13927">
    <property type="entry name" value="Ig_3"/>
    <property type="match status" value="1"/>
</dbReference>
<comment type="subcellular location">
    <subcellularLocation>
        <location evidence="1">Membrane</location>
        <topology evidence="1">Single-pass type I membrane protein</topology>
    </subcellularLocation>
</comment>
<dbReference type="InterPro" id="IPR013162">
    <property type="entry name" value="CD80_C2-set"/>
</dbReference>
<keyword evidence="6 10" id="KW-0472">Membrane</keyword>
<dbReference type="GO" id="GO:0005886">
    <property type="term" value="C:plasma membrane"/>
    <property type="evidence" value="ECO:0007669"/>
    <property type="project" value="TreeGrafter"/>
</dbReference>
<keyword evidence="11" id="KW-0732">Signal</keyword>
<evidence type="ECO:0000256" key="11">
    <source>
        <dbReference type="SAM" id="SignalP"/>
    </source>
</evidence>
<feature type="transmembrane region" description="Helical" evidence="10">
    <location>
        <begin position="446"/>
        <end position="469"/>
    </location>
</feature>
<keyword evidence="3" id="KW-0430">Lectin</keyword>
<evidence type="ECO:0000259" key="12">
    <source>
        <dbReference type="PROSITE" id="PS50835"/>
    </source>
</evidence>
<dbReference type="GO" id="GO:0033691">
    <property type="term" value="F:sialic acid binding"/>
    <property type="evidence" value="ECO:0007669"/>
    <property type="project" value="TreeGrafter"/>
</dbReference>
<evidence type="ECO:0000256" key="8">
    <source>
        <dbReference type="ARBA" id="ARBA00038361"/>
    </source>
</evidence>
<keyword evidence="5 10" id="KW-1133">Transmembrane helix</keyword>
<keyword evidence="2 10" id="KW-0812">Transmembrane</keyword>
<evidence type="ECO:0000256" key="2">
    <source>
        <dbReference type="ARBA" id="ARBA00022692"/>
    </source>
</evidence>
<evidence type="ECO:0000256" key="3">
    <source>
        <dbReference type="ARBA" id="ARBA00022734"/>
    </source>
</evidence>
<dbReference type="InterPro" id="IPR003599">
    <property type="entry name" value="Ig_sub"/>
</dbReference>
<evidence type="ECO:0000256" key="4">
    <source>
        <dbReference type="ARBA" id="ARBA00022889"/>
    </source>
</evidence>
<dbReference type="AlphaFoldDB" id="A0A974HCV2"/>
<evidence type="ECO:0000313" key="14">
    <source>
        <dbReference type="Proteomes" id="UP000694892"/>
    </source>
</evidence>
<dbReference type="OMA" id="IVWTVEG"/>
<dbReference type="InterPro" id="IPR013783">
    <property type="entry name" value="Ig-like_fold"/>
</dbReference>
<dbReference type="GO" id="GO:0007155">
    <property type="term" value="P:cell adhesion"/>
    <property type="evidence" value="ECO:0007669"/>
    <property type="project" value="UniProtKB-KW"/>
</dbReference>
<dbReference type="Gene3D" id="2.60.40.10">
    <property type="entry name" value="Immunoglobulins"/>
    <property type="match status" value="4"/>
</dbReference>
<dbReference type="PROSITE" id="PS50835">
    <property type="entry name" value="IG_LIKE"/>
    <property type="match status" value="3"/>
</dbReference>
<dbReference type="Pfam" id="PF08205">
    <property type="entry name" value="C2-set_2"/>
    <property type="match status" value="1"/>
</dbReference>
<evidence type="ECO:0000313" key="13">
    <source>
        <dbReference type="EMBL" id="OCT73324.1"/>
    </source>
</evidence>
<comment type="similarity">
    <text evidence="8">Belongs to the immunoglobulin superfamily. SIGLEC (sialic acid binding Ig-like lectin) family.</text>
</comment>
<evidence type="ECO:0000256" key="9">
    <source>
        <dbReference type="SAM" id="MobiDB-lite"/>
    </source>
</evidence>